<evidence type="ECO:0000259" key="11">
    <source>
        <dbReference type="Pfam" id="PF08544"/>
    </source>
</evidence>
<feature type="binding site" evidence="9">
    <location>
        <begin position="118"/>
        <end position="128"/>
    </location>
    <ligand>
        <name>ATP</name>
        <dbReference type="ChEBI" id="CHEBI:30616"/>
    </ligand>
</feature>
<keyword evidence="7 9" id="KW-0067">ATP-binding</keyword>
<comment type="function">
    <text evidence="9">Catalyzes the phosphorylation of the position 2 hydroxy group of 4-diphosphocytidyl-2C-methyl-D-erythritol.</text>
</comment>
<keyword evidence="9" id="KW-0414">Isoprene biosynthesis</keyword>
<proteinExistence type="inferred from homology"/>
<dbReference type="Pfam" id="PF08544">
    <property type="entry name" value="GHMP_kinases_C"/>
    <property type="match status" value="1"/>
</dbReference>
<dbReference type="PIRSF" id="PIRSF010376">
    <property type="entry name" value="IspE"/>
    <property type="match status" value="1"/>
</dbReference>
<evidence type="ECO:0000256" key="1">
    <source>
        <dbReference type="ARBA" id="ARBA00009684"/>
    </source>
</evidence>
<keyword evidence="5 9" id="KW-0547">Nucleotide-binding</keyword>
<feature type="active site" evidence="9">
    <location>
        <position position="19"/>
    </location>
</feature>
<keyword evidence="6 9" id="KW-0418">Kinase</keyword>
<evidence type="ECO:0000256" key="5">
    <source>
        <dbReference type="ARBA" id="ARBA00022741"/>
    </source>
</evidence>
<dbReference type="NCBIfam" id="NF002870">
    <property type="entry name" value="PRK03188.1"/>
    <property type="match status" value="1"/>
</dbReference>
<sequence>MSASHENEPITYIAHAHAKVNLHLGVAQPREDGFHELVTIFQSLSLHDTVTLTDLGNAEVDKARVQYLKVSGPHAVGVPEDDTNLAWTAVDRIMQHLYVTRGGIKIPEVGLEIHKAIPTAGGMAGGSADAAAALRLAERCYGRYYGIDSVGEHILDVLGAALGSDVPFTLLGGTALGTGRGEQLTSMMTRGTYHWALIASDRGLSTPSVFRKLDELRDAGRVTEPALDTTEISQALISGEPQRVAAHLHNDLQPAALSLRPDLRKTLEAGMDAGALNGIVSGSGPTCAFLCRTREDAEDVAAQVSIEIPGTKGVVAQGPAVGAQVL</sequence>
<evidence type="ECO:0000256" key="9">
    <source>
        <dbReference type="HAMAP-Rule" id="MF_00061"/>
    </source>
</evidence>
<feature type="domain" description="GHMP kinase C-terminal" evidence="11">
    <location>
        <begin position="235"/>
        <end position="305"/>
    </location>
</feature>
<protein>
    <recommendedName>
        <fullName evidence="3 9">4-diphosphocytidyl-2-C-methyl-D-erythritol kinase</fullName>
        <shortName evidence="9">CMK</shortName>
        <ecNumber evidence="2 9">2.7.1.148</ecNumber>
    </recommendedName>
    <alternativeName>
        <fullName evidence="8 9">4-(cytidine-5'-diphospho)-2-C-methyl-D-erythritol kinase</fullName>
    </alternativeName>
</protein>
<dbReference type="InterPro" id="IPR013750">
    <property type="entry name" value="GHMP_kinase_C_dom"/>
</dbReference>
<dbReference type="RefSeq" id="WP_121928076.1">
    <property type="nucleotide sequence ID" value="NZ_REGC01000012.1"/>
</dbReference>
<feature type="domain" description="GHMP kinase N-terminal" evidence="10">
    <location>
        <begin position="84"/>
        <end position="173"/>
    </location>
</feature>
<dbReference type="InterPro" id="IPR014721">
    <property type="entry name" value="Ribsml_uS5_D2-typ_fold_subgr"/>
</dbReference>
<comment type="similarity">
    <text evidence="1 9">Belongs to the GHMP kinase family. IspE subfamily.</text>
</comment>
<dbReference type="SUPFAM" id="SSF55060">
    <property type="entry name" value="GHMP Kinase, C-terminal domain"/>
    <property type="match status" value="1"/>
</dbReference>
<gene>
    <name evidence="9" type="primary">ispE</name>
    <name evidence="12" type="ORF">D9543_09030</name>
</gene>
<reference evidence="12 13" key="1">
    <citation type="submission" date="2018-10" db="EMBL/GenBank/DDBJ databases">
        <title>Corynebacterium macginleyi genome sequencing and assembly of the type strain and two clinical samples.</title>
        <authorList>
            <person name="Bernier A.-M."/>
            <person name="Bernard K."/>
        </authorList>
    </citation>
    <scope>NUCLEOTIDE SEQUENCE [LARGE SCALE GENOMIC DNA]</scope>
    <source>
        <strain evidence="12 13">NML 120205</strain>
    </source>
</reference>
<evidence type="ECO:0000259" key="10">
    <source>
        <dbReference type="Pfam" id="PF00288"/>
    </source>
</evidence>
<dbReference type="NCBIfam" id="TIGR00154">
    <property type="entry name" value="ispE"/>
    <property type="match status" value="1"/>
</dbReference>
<evidence type="ECO:0000256" key="3">
    <source>
        <dbReference type="ARBA" id="ARBA00017473"/>
    </source>
</evidence>
<dbReference type="InterPro" id="IPR006204">
    <property type="entry name" value="GHMP_kinase_N_dom"/>
</dbReference>
<evidence type="ECO:0000256" key="4">
    <source>
        <dbReference type="ARBA" id="ARBA00022679"/>
    </source>
</evidence>
<comment type="caution">
    <text evidence="12">The sequence shown here is derived from an EMBL/GenBank/DDBJ whole genome shotgun (WGS) entry which is preliminary data.</text>
</comment>
<dbReference type="UniPathway" id="UPA00056">
    <property type="reaction ID" value="UER00094"/>
</dbReference>
<dbReference type="InterPro" id="IPR020568">
    <property type="entry name" value="Ribosomal_Su5_D2-typ_SF"/>
</dbReference>
<dbReference type="Pfam" id="PF00288">
    <property type="entry name" value="GHMP_kinases_N"/>
    <property type="match status" value="1"/>
</dbReference>
<dbReference type="AlphaFoldDB" id="A0A3M0GA96"/>
<organism evidence="12 13">
    <name type="scientific">Corynebacterium macginleyi</name>
    <dbReference type="NCBI Taxonomy" id="38290"/>
    <lineage>
        <taxon>Bacteria</taxon>
        <taxon>Bacillati</taxon>
        <taxon>Actinomycetota</taxon>
        <taxon>Actinomycetes</taxon>
        <taxon>Mycobacteriales</taxon>
        <taxon>Corynebacteriaceae</taxon>
        <taxon>Corynebacterium</taxon>
    </lineage>
</organism>
<dbReference type="Proteomes" id="UP000270649">
    <property type="component" value="Unassembled WGS sequence"/>
</dbReference>
<feature type="active site" evidence="9">
    <location>
        <position position="165"/>
    </location>
</feature>
<name>A0A3M0GA96_9CORY</name>
<dbReference type="GO" id="GO:0016114">
    <property type="term" value="P:terpenoid biosynthetic process"/>
    <property type="evidence" value="ECO:0007669"/>
    <property type="project" value="UniProtKB-UniRule"/>
</dbReference>
<dbReference type="HAMAP" id="MF_00061">
    <property type="entry name" value="IspE"/>
    <property type="match status" value="1"/>
</dbReference>
<dbReference type="PANTHER" id="PTHR43527:SF2">
    <property type="entry name" value="4-DIPHOSPHOCYTIDYL-2-C-METHYL-D-ERYTHRITOL KINASE, CHLOROPLASTIC"/>
    <property type="match status" value="1"/>
</dbReference>
<dbReference type="GO" id="GO:0019288">
    <property type="term" value="P:isopentenyl diphosphate biosynthetic process, methylerythritol 4-phosphate pathway"/>
    <property type="evidence" value="ECO:0007669"/>
    <property type="project" value="UniProtKB-UniRule"/>
</dbReference>
<evidence type="ECO:0000256" key="8">
    <source>
        <dbReference type="ARBA" id="ARBA00032554"/>
    </source>
</evidence>
<evidence type="ECO:0000313" key="13">
    <source>
        <dbReference type="Proteomes" id="UP000270649"/>
    </source>
</evidence>
<dbReference type="InterPro" id="IPR036554">
    <property type="entry name" value="GHMP_kinase_C_sf"/>
</dbReference>
<dbReference type="InterPro" id="IPR004424">
    <property type="entry name" value="IspE"/>
</dbReference>
<dbReference type="PANTHER" id="PTHR43527">
    <property type="entry name" value="4-DIPHOSPHOCYTIDYL-2-C-METHYL-D-ERYTHRITOL KINASE, CHLOROPLASTIC"/>
    <property type="match status" value="1"/>
</dbReference>
<evidence type="ECO:0000256" key="6">
    <source>
        <dbReference type="ARBA" id="ARBA00022777"/>
    </source>
</evidence>
<dbReference type="Gene3D" id="3.30.70.890">
    <property type="entry name" value="GHMP kinase, C-terminal domain"/>
    <property type="match status" value="1"/>
</dbReference>
<accession>A0A3M0GA96</accession>
<dbReference type="GO" id="GO:0050515">
    <property type="term" value="F:4-(cytidine 5'-diphospho)-2-C-methyl-D-erythritol kinase activity"/>
    <property type="evidence" value="ECO:0007669"/>
    <property type="project" value="UniProtKB-UniRule"/>
</dbReference>
<dbReference type="GO" id="GO:0005524">
    <property type="term" value="F:ATP binding"/>
    <property type="evidence" value="ECO:0007669"/>
    <property type="project" value="UniProtKB-UniRule"/>
</dbReference>
<dbReference type="EC" id="2.7.1.148" evidence="2 9"/>
<dbReference type="EMBL" id="REGC01000012">
    <property type="protein sequence ID" value="RMB57929.1"/>
    <property type="molecule type" value="Genomic_DNA"/>
</dbReference>
<evidence type="ECO:0000313" key="12">
    <source>
        <dbReference type="EMBL" id="RMB57929.1"/>
    </source>
</evidence>
<dbReference type="Gene3D" id="3.30.230.10">
    <property type="match status" value="1"/>
</dbReference>
<evidence type="ECO:0000256" key="7">
    <source>
        <dbReference type="ARBA" id="ARBA00022840"/>
    </source>
</evidence>
<dbReference type="SUPFAM" id="SSF54211">
    <property type="entry name" value="Ribosomal protein S5 domain 2-like"/>
    <property type="match status" value="1"/>
</dbReference>
<comment type="pathway">
    <text evidence="9">Isoprenoid biosynthesis; isopentenyl diphosphate biosynthesis via DXP pathway; isopentenyl diphosphate from 1-deoxy-D-xylulose 5-phosphate: step 3/6.</text>
</comment>
<comment type="catalytic activity">
    <reaction evidence="9">
        <text>4-CDP-2-C-methyl-D-erythritol + ATP = 4-CDP-2-C-methyl-D-erythritol 2-phosphate + ADP + H(+)</text>
        <dbReference type="Rhea" id="RHEA:18437"/>
        <dbReference type="ChEBI" id="CHEBI:15378"/>
        <dbReference type="ChEBI" id="CHEBI:30616"/>
        <dbReference type="ChEBI" id="CHEBI:57823"/>
        <dbReference type="ChEBI" id="CHEBI:57919"/>
        <dbReference type="ChEBI" id="CHEBI:456216"/>
        <dbReference type="EC" id="2.7.1.148"/>
    </reaction>
</comment>
<evidence type="ECO:0000256" key="2">
    <source>
        <dbReference type="ARBA" id="ARBA00012052"/>
    </source>
</evidence>
<keyword evidence="4 9" id="KW-0808">Transferase</keyword>